<reference evidence="2" key="1">
    <citation type="journal article" date="2019" name="Int. J. Syst. Evol. Microbiol.">
        <title>The Global Catalogue of Microorganisms (GCM) 10K type strain sequencing project: providing services to taxonomists for standard genome sequencing and annotation.</title>
        <authorList>
            <consortium name="The Broad Institute Genomics Platform"/>
            <consortium name="The Broad Institute Genome Sequencing Center for Infectious Disease"/>
            <person name="Wu L."/>
            <person name="Ma J."/>
        </authorList>
    </citation>
    <scope>NUCLEOTIDE SEQUENCE [LARGE SCALE GENOMIC DNA]</scope>
    <source>
        <strain evidence="2">JCM 11496</strain>
    </source>
</reference>
<gene>
    <name evidence="1" type="ORF">ACFSFX_05400</name>
</gene>
<evidence type="ECO:0000313" key="2">
    <source>
        <dbReference type="Proteomes" id="UP001597307"/>
    </source>
</evidence>
<comment type="caution">
    <text evidence="1">The sequence shown here is derived from an EMBL/GenBank/DDBJ whole genome shotgun (WGS) entry which is preliminary data.</text>
</comment>
<dbReference type="RefSeq" id="WP_343880306.1">
    <property type="nucleotide sequence ID" value="NZ_BAAAIJ010000047.1"/>
</dbReference>
<organism evidence="1 2">
    <name type="scientific">Arthrobacter flavus</name>
    <dbReference type="NCBI Taxonomy" id="95172"/>
    <lineage>
        <taxon>Bacteria</taxon>
        <taxon>Bacillati</taxon>
        <taxon>Actinomycetota</taxon>
        <taxon>Actinomycetes</taxon>
        <taxon>Micrococcales</taxon>
        <taxon>Micrococcaceae</taxon>
        <taxon>Arthrobacter</taxon>
    </lineage>
</organism>
<dbReference type="EMBL" id="JBHUGA010000011">
    <property type="protein sequence ID" value="MFD1846029.1"/>
    <property type="molecule type" value="Genomic_DNA"/>
</dbReference>
<keyword evidence="2" id="KW-1185">Reference proteome</keyword>
<evidence type="ECO:0000313" key="1">
    <source>
        <dbReference type="EMBL" id="MFD1846029.1"/>
    </source>
</evidence>
<sequence>MSGWRRYDAQLVPAFYERFEERWGKGAAPFLDPVVGDEPQPRAQWINVDTGAAVAAIPIWGDDQSQRSFGVFYLPPQGDIWVLRPGHTAYLESSDATDDVSLRNDAFKKAVSFAKSFIYGDDA</sequence>
<accession>A0ABW4Q677</accession>
<protein>
    <submittedName>
        <fullName evidence="1">Uncharacterized protein</fullName>
    </submittedName>
</protein>
<name>A0ABW4Q677_9MICC</name>
<dbReference type="Proteomes" id="UP001597307">
    <property type="component" value="Unassembled WGS sequence"/>
</dbReference>
<proteinExistence type="predicted"/>